<dbReference type="GO" id="GO:0019843">
    <property type="term" value="F:rRNA binding"/>
    <property type="evidence" value="ECO:0007669"/>
    <property type="project" value="UniProtKB-KW"/>
</dbReference>
<evidence type="ECO:0000313" key="9">
    <source>
        <dbReference type="EMBL" id="KKR06381.1"/>
    </source>
</evidence>
<dbReference type="EMBL" id="LBWK01000001">
    <property type="protein sequence ID" value="KKR06381.1"/>
    <property type="molecule type" value="Genomic_DNA"/>
</dbReference>
<sequence>MARRGKKYVNTAKKIETKEYTLEQALKVVKTASYSKFGGSVELHVAISLPKDKDAKSIKGAVSLPHSTAKNVIVAVFATPENAKAALAAGADKAGLEDLVKEVQSGKITFDVAIATPDVMAKIAVLGKELGPKGLMPNPKTGTVTADVAKTVKEYKQGKMTFKADEQGGIHIAVGKLDLDDAKIVENIKVAVTAIEEAIGKSFSTVTRRTYLAPTMGKAVKFKYE</sequence>
<dbReference type="PATRIC" id="fig|1619100.3.peg.428"/>
<evidence type="ECO:0000256" key="1">
    <source>
        <dbReference type="ARBA" id="ARBA00010531"/>
    </source>
</evidence>
<keyword evidence="7 8" id="KW-0687">Ribonucleoprotein</keyword>
<protein>
    <recommendedName>
        <fullName evidence="8">Ribosomal protein</fullName>
    </recommendedName>
</protein>
<reference evidence="9 10" key="1">
    <citation type="journal article" date="2015" name="Nature">
        <title>rRNA introns, odd ribosomes, and small enigmatic genomes across a large radiation of phyla.</title>
        <authorList>
            <person name="Brown C.T."/>
            <person name="Hug L.A."/>
            <person name="Thomas B.C."/>
            <person name="Sharon I."/>
            <person name="Castelle C.J."/>
            <person name="Singh A."/>
            <person name="Wilkins M.J."/>
            <person name="Williams K.H."/>
            <person name="Banfield J.F."/>
        </authorList>
    </citation>
    <scope>NUCLEOTIDE SEQUENCE [LARGE SCALE GENOMIC DNA]</scope>
</reference>
<dbReference type="GO" id="GO:0006417">
    <property type="term" value="P:regulation of translation"/>
    <property type="evidence" value="ECO:0007669"/>
    <property type="project" value="UniProtKB-KW"/>
</dbReference>
<dbReference type="PANTHER" id="PTHR36427:SF3">
    <property type="entry name" value="LARGE RIBOSOMAL SUBUNIT PROTEIN UL1M"/>
    <property type="match status" value="1"/>
</dbReference>
<dbReference type="GO" id="GO:0003735">
    <property type="term" value="F:structural constituent of ribosome"/>
    <property type="evidence" value="ECO:0007669"/>
    <property type="project" value="InterPro"/>
</dbReference>
<name>A0A0G0N0L7_9BACT</name>
<dbReference type="PROSITE" id="PS01199">
    <property type="entry name" value="RIBOSOMAL_L1"/>
    <property type="match status" value="1"/>
</dbReference>
<organism evidence="9 10">
    <name type="scientific">candidate division WS6 bacterium GW2011_GWF2_39_15</name>
    <dbReference type="NCBI Taxonomy" id="1619100"/>
    <lineage>
        <taxon>Bacteria</taxon>
        <taxon>Candidatus Dojkabacteria</taxon>
    </lineage>
</organism>
<accession>A0A0G0N0L7</accession>
<evidence type="ECO:0000256" key="4">
    <source>
        <dbReference type="ARBA" id="ARBA00022845"/>
    </source>
</evidence>
<dbReference type="InterPro" id="IPR028364">
    <property type="entry name" value="Ribosomal_uL1/biogenesis"/>
</dbReference>
<keyword evidence="6 8" id="KW-0689">Ribosomal protein</keyword>
<dbReference type="InterPro" id="IPR023674">
    <property type="entry name" value="Ribosomal_uL1-like"/>
</dbReference>
<proteinExistence type="inferred from homology"/>
<evidence type="ECO:0000313" key="10">
    <source>
        <dbReference type="Proteomes" id="UP000034799"/>
    </source>
</evidence>
<evidence type="ECO:0000256" key="6">
    <source>
        <dbReference type="ARBA" id="ARBA00022980"/>
    </source>
</evidence>
<dbReference type="PANTHER" id="PTHR36427">
    <property type="entry name" value="54S RIBOSOMAL PROTEIN L1, MITOCHONDRIAL"/>
    <property type="match status" value="1"/>
</dbReference>
<comment type="caution">
    <text evidence="9">The sequence shown here is derived from an EMBL/GenBank/DDBJ whole genome shotgun (WGS) entry which is preliminary data.</text>
</comment>
<dbReference type="InterPro" id="IPR002143">
    <property type="entry name" value="Ribosomal_uL1"/>
</dbReference>
<keyword evidence="3" id="KW-0699">rRNA-binding</keyword>
<dbReference type="InterPro" id="IPR023673">
    <property type="entry name" value="Ribosomal_uL1_CS"/>
</dbReference>
<dbReference type="InterPro" id="IPR016095">
    <property type="entry name" value="Ribosomal_uL1_3-a/b-sand"/>
</dbReference>
<keyword evidence="4" id="KW-0810">Translation regulation</keyword>
<dbReference type="Proteomes" id="UP000034799">
    <property type="component" value="Unassembled WGS sequence"/>
</dbReference>
<evidence type="ECO:0000256" key="8">
    <source>
        <dbReference type="RuleBase" id="RU000659"/>
    </source>
</evidence>
<dbReference type="PIRSF" id="PIRSF002155">
    <property type="entry name" value="Ribosomal_L1"/>
    <property type="match status" value="1"/>
</dbReference>
<dbReference type="Pfam" id="PF00687">
    <property type="entry name" value="Ribosomal_L1"/>
    <property type="match status" value="1"/>
</dbReference>
<comment type="similarity">
    <text evidence="1 8">Belongs to the universal ribosomal protein uL1 family.</text>
</comment>
<dbReference type="CDD" id="cd00403">
    <property type="entry name" value="Ribosomal_L1"/>
    <property type="match status" value="1"/>
</dbReference>
<evidence type="ECO:0000256" key="5">
    <source>
        <dbReference type="ARBA" id="ARBA00022884"/>
    </source>
</evidence>
<evidence type="ECO:0000256" key="2">
    <source>
        <dbReference type="ARBA" id="ARBA00022491"/>
    </source>
</evidence>
<keyword evidence="5" id="KW-0694">RNA-binding</keyword>
<dbReference type="SUPFAM" id="SSF56808">
    <property type="entry name" value="Ribosomal protein L1"/>
    <property type="match status" value="1"/>
</dbReference>
<keyword evidence="2" id="KW-0678">Repressor</keyword>
<gene>
    <name evidence="9" type="ORF">UT34_C0001G0421</name>
</gene>
<evidence type="ECO:0000256" key="7">
    <source>
        <dbReference type="ARBA" id="ARBA00023274"/>
    </source>
</evidence>
<dbReference type="AlphaFoldDB" id="A0A0G0N0L7"/>
<dbReference type="Gene3D" id="3.40.50.790">
    <property type="match status" value="1"/>
</dbReference>
<dbReference type="STRING" id="1619100.UT34_C0001G0421"/>
<dbReference type="GO" id="GO:0015934">
    <property type="term" value="C:large ribosomal subunit"/>
    <property type="evidence" value="ECO:0007669"/>
    <property type="project" value="InterPro"/>
</dbReference>
<dbReference type="GO" id="GO:0006412">
    <property type="term" value="P:translation"/>
    <property type="evidence" value="ECO:0007669"/>
    <property type="project" value="InterPro"/>
</dbReference>
<dbReference type="Gene3D" id="3.30.190.20">
    <property type="match status" value="1"/>
</dbReference>
<evidence type="ECO:0000256" key="3">
    <source>
        <dbReference type="ARBA" id="ARBA00022730"/>
    </source>
</evidence>
<dbReference type="InterPro" id="IPR005878">
    <property type="entry name" value="Ribosom_uL1_bac-type"/>
</dbReference>
<dbReference type="NCBIfam" id="TIGR01169">
    <property type="entry name" value="rplA_bact"/>
    <property type="match status" value="1"/>
</dbReference>
<dbReference type="FunFam" id="3.40.50.790:FF:000001">
    <property type="entry name" value="50S ribosomal protein L1"/>
    <property type="match status" value="1"/>
</dbReference>